<dbReference type="Gene3D" id="3.40.50.1820">
    <property type="entry name" value="alpha/beta hydrolase"/>
    <property type="match status" value="1"/>
</dbReference>
<dbReference type="OrthoDB" id="1643507at2"/>
<gene>
    <name evidence="1" type="ORF">SAMN02745136_01819</name>
</gene>
<dbReference type="Proteomes" id="UP000184386">
    <property type="component" value="Unassembled WGS sequence"/>
</dbReference>
<evidence type="ECO:0000313" key="1">
    <source>
        <dbReference type="EMBL" id="SHK13733.1"/>
    </source>
</evidence>
<dbReference type="STRING" id="1121322.SAMN02745136_01819"/>
<dbReference type="EMBL" id="FRAC01000009">
    <property type="protein sequence ID" value="SHK13733.1"/>
    <property type="molecule type" value="Genomic_DNA"/>
</dbReference>
<dbReference type="RefSeq" id="WP_073274985.1">
    <property type="nucleotide sequence ID" value="NZ_FRAC01000009.1"/>
</dbReference>
<name>A0A1M6Q0P2_9FIRM</name>
<dbReference type="SUPFAM" id="SSF53474">
    <property type="entry name" value="alpha/beta-Hydrolases"/>
    <property type="match status" value="1"/>
</dbReference>
<protein>
    <recommendedName>
        <fullName evidence="3">Pimeloyl-ACP methyl ester carboxylesterase</fullName>
    </recommendedName>
</protein>
<organism evidence="1 2">
    <name type="scientific">Anaerocolumna jejuensis DSM 15929</name>
    <dbReference type="NCBI Taxonomy" id="1121322"/>
    <lineage>
        <taxon>Bacteria</taxon>
        <taxon>Bacillati</taxon>
        <taxon>Bacillota</taxon>
        <taxon>Clostridia</taxon>
        <taxon>Lachnospirales</taxon>
        <taxon>Lachnospiraceae</taxon>
        <taxon>Anaerocolumna</taxon>
    </lineage>
</organism>
<sequence>MKFITLGNPQNPVALLIHAMFITEKMFDGITSLLQEEYYVILPTLDGHDITEKTTFKSAQEEADKIIAYLQKKHITSIEILLGTSLGGIIAFELFKQNKLAIQTIYLDGTPFIRFSDLRIRMMAKVFKKIAHKSAKQPENPNVLDKLYPVHSLEMKKICGNLSDESINNLARTCYTYELPNTINLTENQSLTFIYSTKEKAKVCIHTVKKFTNCRLIVKDGYKHCEFLYKEPEKYVRMLVKNQDKGAC</sequence>
<reference evidence="1 2" key="1">
    <citation type="submission" date="2016-11" db="EMBL/GenBank/DDBJ databases">
        <authorList>
            <person name="Jaros S."/>
            <person name="Januszkiewicz K."/>
            <person name="Wedrychowicz H."/>
        </authorList>
    </citation>
    <scope>NUCLEOTIDE SEQUENCE [LARGE SCALE GENOMIC DNA]</scope>
    <source>
        <strain evidence="1 2">DSM 15929</strain>
    </source>
</reference>
<evidence type="ECO:0008006" key="3">
    <source>
        <dbReference type="Google" id="ProtNLM"/>
    </source>
</evidence>
<dbReference type="InterPro" id="IPR029058">
    <property type="entry name" value="AB_hydrolase_fold"/>
</dbReference>
<proteinExistence type="predicted"/>
<dbReference type="AlphaFoldDB" id="A0A1M6Q0P2"/>
<accession>A0A1M6Q0P2</accession>
<keyword evidence="2" id="KW-1185">Reference proteome</keyword>
<evidence type="ECO:0000313" key="2">
    <source>
        <dbReference type="Proteomes" id="UP000184386"/>
    </source>
</evidence>